<dbReference type="PANTHER" id="PTHR48081:SF8">
    <property type="entry name" value="ALPHA_BETA HYDROLASE FOLD-3 DOMAIN-CONTAINING PROTEIN-RELATED"/>
    <property type="match status" value="1"/>
</dbReference>
<sequence length="337" mass="37499">MLSVEELRALSTMNPELEKIYRDRGGGTDWRPLLSMYDIEIARNFVSMVSSIKRSSMPKPSSRPYRTKDIQIPVRDGSSIPARVYTPRRPSARGCPCMYVCHGGAYVIGEIDSEEPLCELFVSLGGIVVDVIYRHAPEHPFPVPVNDSYDGLKWVAENHADLNINLSRGFIIAGESSGADIALVLAHLYAEEQLSSPPLTGLFLSCPMVMNRDTVPEKYKDSFISMEQNAKGPIITPESIEFIMSVYKADVSSPLALPILFPDHSKLPKTYFQICGMDPLRDGGLIFEQVLKDCGVETKTEVYPGLPHAFWAPFMHASFTKRHTKDSTDGLAWLLKG</sequence>
<dbReference type="AlphaFoldDB" id="A0A1J7IGD5"/>
<dbReference type="GO" id="GO:0016787">
    <property type="term" value="F:hydrolase activity"/>
    <property type="evidence" value="ECO:0007669"/>
    <property type="project" value="UniProtKB-KW"/>
</dbReference>
<dbReference type="EMBL" id="KV875100">
    <property type="protein sequence ID" value="OIW26347.1"/>
    <property type="molecule type" value="Genomic_DNA"/>
</dbReference>
<dbReference type="InParanoid" id="A0A1J7IGD5"/>
<protein>
    <submittedName>
        <fullName evidence="3">Alpha/beta-hydrolase</fullName>
    </submittedName>
</protein>
<evidence type="ECO:0000259" key="2">
    <source>
        <dbReference type="Pfam" id="PF07859"/>
    </source>
</evidence>
<evidence type="ECO:0000256" key="1">
    <source>
        <dbReference type="ARBA" id="ARBA00022801"/>
    </source>
</evidence>
<dbReference type="InterPro" id="IPR013094">
    <property type="entry name" value="AB_hydrolase_3"/>
</dbReference>
<name>A0A1J7IGD5_9PEZI</name>
<evidence type="ECO:0000313" key="3">
    <source>
        <dbReference type="EMBL" id="OIW26347.1"/>
    </source>
</evidence>
<dbReference type="Proteomes" id="UP000182658">
    <property type="component" value="Unassembled WGS sequence"/>
</dbReference>
<proteinExistence type="predicted"/>
<dbReference type="InterPro" id="IPR029058">
    <property type="entry name" value="AB_hydrolase_fold"/>
</dbReference>
<dbReference type="Gene3D" id="3.40.50.1820">
    <property type="entry name" value="alpha/beta hydrolase"/>
    <property type="match status" value="1"/>
</dbReference>
<dbReference type="SUPFAM" id="SSF53474">
    <property type="entry name" value="alpha/beta-Hydrolases"/>
    <property type="match status" value="1"/>
</dbReference>
<feature type="domain" description="Alpha/beta hydrolase fold-3" evidence="2">
    <location>
        <begin position="100"/>
        <end position="311"/>
    </location>
</feature>
<dbReference type="Pfam" id="PF07859">
    <property type="entry name" value="Abhydrolase_3"/>
    <property type="match status" value="1"/>
</dbReference>
<reference evidence="3 4" key="1">
    <citation type="submission" date="2016-10" db="EMBL/GenBank/DDBJ databases">
        <title>Draft genome sequence of Coniochaeta ligniaria NRRL30616, a lignocellulolytic fungus for bioabatement of inhibitors in plant biomass hydrolysates.</title>
        <authorList>
            <consortium name="DOE Joint Genome Institute"/>
            <person name="Jimenez D.J."/>
            <person name="Hector R.E."/>
            <person name="Riley R."/>
            <person name="Sun H."/>
            <person name="Grigoriev I.V."/>
            <person name="Van Elsas J.D."/>
            <person name="Nichols N.N."/>
        </authorList>
    </citation>
    <scope>NUCLEOTIDE SEQUENCE [LARGE SCALE GENOMIC DNA]</scope>
    <source>
        <strain evidence="3 4">NRRL 30616</strain>
    </source>
</reference>
<accession>A0A1J7IGD5</accession>
<keyword evidence="4" id="KW-1185">Reference proteome</keyword>
<dbReference type="STRING" id="1408157.A0A1J7IGD5"/>
<evidence type="ECO:0000313" key="4">
    <source>
        <dbReference type="Proteomes" id="UP000182658"/>
    </source>
</evidence>
<dbReference type="InterPro" id="IPR050300">
    <property type="entry name" value="GDXG_lipolytic_enzyme"/>
</dbReference>
<dbReference type="PANTHER" id="PTHR48081">
    <property type="entry name" value="AB HYDROLASE SUPERFAMILY PROTEIN C4A8.06C"/>
    <property type="match status" value="1"/>
</dbReference>
<keyword evidence="1 3" id="KW-0378">Hydrolase</keyword>
<gene>
    <name evidence="3" type="ORF">CONLIGDRAFT_646524</name>
</gene>
<organism evidence="3 4">
    <name type="scientific">Coniochaeta ligniaria NRRL 30616</name>
    <dbReference type="NCBI Taxonomy" id="1408157"/>
    <lineage>
        <taxon>Eukaryota</taxon>
        <taxon>Fungi</taxon>
        <taxon>Dikarya</taxon>
        <taxon>Ascomycota</taxon>
        <taxon>Pezizomycotina</taxon>
        <taxon>Sordariomycetes</taxon>
        <taxon>Sordariomycetidae</taxon>
        <taxon>Coniochaetales</taxon>
        <taxon>Coniochaetaceae</taxon>
        <taxon>Coniochaeta</taxon>
    </lineage>
</organism>
<dbReference type="OrthoDB" id="408631at2759"/>